<dbReference type="RefSeq" id="WP_200673363.1">
    <property type="nucleotide sequence ID" value="NZ_JAACYA010000001.1"/>
</dbReference>
<dbReference type="SUPFAM" id="SSF143430">
    <property type="entry name" value="TTP0101/SSO1404-like"/>
    <property type="match status" value="1"/>
</dbReference>
<dbReference type="CDD" id="cd09725">
    <property type="entry name" value="Cas2_I_II_III"/>
    <property type="match status" value="1"/>
</dbReference>
<evidence type="ECO:0000256" key="8">
    <source>
        <dbReference type="ARBA" id="ARBA00023118"/>
    </source>
</evidence>
<evidence type="ECO:0000256" key="3">
    <source>
        <dbReference type="ARBA" id="ARBA00022722"/>
    </source>
</evidence>
<evidence type="ECO:0000256" key="5">
    <source>
        <dbReference type="ARBA" id="ARBA00022759"/>
    </source>
</evidence>
<keyword evidence="8 9" id="KW-0051">Antiviral defense</keyword>
<dbReference type="InterPro" id="IPR019199">
    <property type="entry name" value="Virulence_VapD/CRISPR_Cas2"/>
</dbReference>
<evidence type="ECO:0000256" key="6">
    <source>
        <dbReference type="ARBA" id="ARBA00022801"/>
    </source>
</evidence>
<proteinExistence type="inferred from homology"/>
<evidence type="ECO:0000256" key="4">
    <source>
        <dbReference type="ARBA" id="ARBA00022723"/>
    </source>
</evidence>
<evidence type="ECO:0000313" key="10">
    <source>
        <dbReference type="EMBL" id="MBK3331967.1"/>
    </source>
</evidence>
<dbReference type="EC" id="3.1.-.-" evidence="9"/>
<keyword evidence="7 9" id="KW-0460">Magnesium</keyword>
<keyword evidence="4 9" id="KW-0479">Metal-binding</keyword>
<dbReference type="HAMAP" id="MF_01471">
    <property type="entry name" value="Cas2"/>
    <property type="match status" value="1"/>
</dbReference>
<dbReference type="PANTHER" id="PTHR34405:SF1">
    <property type="entry name" value="CRISPR-ASSOCIATED ENDORIBONUCLEASE CAS2"/>
    <property type="match status" value="1"/>
</dbReference>
<comment type="cofactor">
    <cofactor evidence="1 9">
        <name>Mg(2+)</name>
        <dbReference type="ChEBI" id="CHEBI:18420"/>
    </cofactor>
</comment>
<evidence type="ECO:0000313" key="11">
    <source>
        <dbReference type="Proteomes" id="UP000772812"/>
    </source>
</evidence>
<dbReference type="NCBIfam" id="TIGR01573">
    <property type="entry name" value="cas2"/>
    <property type="match status" value="1"/>
</dbReference>
<keyword evidence="6 9" id="KW-0378">Hydrolase</keyword>
<reference evidence="10 11" key="1">
    <citation type="journal article" date="2021" name="Syst. Appl. Microbiol.">
        <title>Persephonella atlantica sp. nov.: How to adapt to physico-chemical gradients in high temperature hydrothermal habitats.</title>
        <authorList>
            <person name="Francois D.X."/>
            <person name="Godfroy A."/>
            <person name="Mathien C."/>
            <person name="Aube J."/>
            <person name="Cathalot C."/>
            <person name="Lesongeur F."/>
            <person name="L'Haridon S."/>
            <person name="Philippon X."/>
            <person name="Roussel E.G."/>
        </authorList>
    </citation>
    <scope>NUCLEOTIDE SEQUENCE [LARGE SCALE GENOMIC DNA]</scope>
    <source>
        <strain evidence="10 11">MO1340</strain>
    </source>
</reference>
<comment type="caution">
    <text evidence="10">The sequence shown here is derived from an EMBL/GenBank/DDBJ whole genome shotgun (WGS) entry which is preliminary data.</text>
</comment>
<dbReference type="GO" id="GO:0004519">
    <property type="term" value="F:endonuclease activity"/>
    <property type="evidence" value="ECO:0007669"/>
    <property type="project" value="UniProtKB-KW"/>
</dbReference>
<dbReference type="InterPro" id="IPR021127">
    <property type="entry name" value="CRISPR_associated_Cas2"/>
</dbReference>
<organism evidence="10 11">
    <name type="scientific">Persephonella atlantica</name>
    <dbReference type="NCBI Taxonomy" id="2699429"/>
    <lineage>
        <taxon>Bacteria</taxon>
        <taxon>Pseudomonadati</taxon>
        <taxon>Aquificota</taxon>
        <taxon>Aquificia</taxon>
        <taxon>Aquificales</taxon>
        <taxon>Hydrogenothermaceae</taxon>
        <taxon>Persephonella</taxon>
    </lineage>
</organism>
<evidence type="ECO:0000256" key="7">
    <source>
        <dbReference type="ARBA" id="ARBA00022842"/>
    </source>
</evidence>
<evidence type="ECO:0000256" key="2">
    <source>
        <dbReference type="ARBA" id="ARBA00009959"/>
    </source>
</evidence>
<dbReference type="EMBL" id="JAACYA010000001">
    <property type="protein sequence ID" value="MBK3331967.1"/>
    <property type="molecule type" value="Genomic_DNA"/>
</dbReference>
<feature type="binding site" evidence="9">
    <location>
        <position position="8"/>
    </location>
    <ligand>
        <name>Mg(2+)</name>
        <dbReference type="ChEBI" id="CHEBI:18420"/>
        <note>catalytic</note>
    </ligand>
</feature>
<comment type="function">
    <text evidence="9">CRISPR (clustered regularly interspaced short palindromic repeat), is an adaptive immune system that provides protection against mobile genetic elements (viruses, transposable elements and conjugative plasmids). CRISPR clusters contain sequences complementary to antecedent mobile elements and target invading nucleic acids. CRISPR clusters are transcribed and processed into CRISPR RNA (crRNA). Functions as a ssRNA-specific endoribonuclease. Involved in the integration of spacer DNA into the CRISPR cassette.</text>
</comment>
<dbReference type="Proteomes" id="UP000772812">
    <property type="component" value="Unassembled WGS sequence"/>
</dbReference>
<protein>
    <recommendedName>
        <fullName evidence="9">CRISPR-associated endoribonuclease Cas2</fullName>
        <ecNumber evidence="9">3.1.-.-</ecNumber>
    </recommendedName>
</protein>
<comment type="similarity">
    <text evidence="2 9">Belongs to the CRISPR-associated endoribonuclease Cas2 protein family.</text>
</comment>
<dbReference type="Pfam" id="PF09827">
    <property type="entry name" value="CRISPR_Cas2"/>
    <property type="match status" value="1"/>
</dbReference>
<name>A0ABS1GGB9_9AQUI</name>
<dbReference type="Gene3D" id="3.30.70.240">
    <property type="match status" value="1"/>
</dbReference>
<accession>A0ABS1GGB9</accession>
<evidence type="ECO:0000256" key="9">
    <source>
        <dbReference type="HAMAP-Rule" id="MF_01471"/>
    </source>
</evidence>
<evidence type="ECO:0000256" key="1">
    <source>
        <dbReference type="ARBA" id="ARBA00001946"/>
    </source>
</evidence>
<keyword evidence="3 9" id="KW-0540">Nuclease</keyword>
<keyword evidence="5 9" id="KW-0255">Endonuclease</keyword>
<gene>
    <name evidence="9 10" type="primary">cas2</name>
    <name evidence="10" type="ORF">GWK41_02655</name>
</gene>
<comment type="subunit">
    <text evidence="9">Homodimer, forms a heterotetramer with a Cas1 homodimer.</text>
</comment>
<dbReference type="PANTHER" id="PTHR34405">
    <property type="entry name" value="CRISPR-ASSOCIATED ENDORIBONUCLEASE CAS2"/>
    <property type="match status" value="1"/>
</dbReference>
<sequence length="88" mass="10553">MFVILVYDINEKRVQKIHKICKKYLTPVQNSVFEGNITQATLRILKDELKEIMDENEDSVLIYKFRTKKYYDRESIGIKKPSHEDLFL</sequence>
<keyword evidence="11" id="KW-1185">Reference proteome</keyword>